<evidence type="ECO:0000256" key="6">
    <source>
        <dbReference type="ARBA" id="ARBA00023163"/>
    </source>
</evidence>
<dbReference type="PROSITE" id="PS51032">
    <property type="entry name" value="AP2_ERF"/>
    <property type="match status" value="1"/>
</dbReference>
<keyword evidence="6" id="KW-0804">Transcription</keyword>
<comment type="subcellular location">
    <subcellularLocation>
        <location evidence="1">Nucleus</location>
    </subcellularLocation>
</comment>
<dbReference type="STRING" id="57577.A0A2K3KXJ1"/>
<comment type="caution">
    <text evidence="10">The sequence shown here is derived from an EMBL/GenBank/DDBJ whole genome shotgun (WGS) entry which is preliminary data.</text>
</comment>
<dbReference type="Gene3D" id="3.30.730.10">
    <property type="entry name" value="AP2/ERF domain"/>
    <property type="match status" value="1"/>
</dbReference>
<evidence type="ECO:0000259" key="9">
    <source>
        <dbReference type="PROSITE" id="PS51032"/>
    </source>
</evidence>
<reference evidence="10 11" key="2">
    <citation type="journal article" date="2017" name="Front. Plant Sci.">
        <title>Gene Classification and Mining of Molecular Markers Useful in Red Clover (Trifolium pratense) Breeding.</title>
        <authorList>
            <person name="Istvanek J."/>
            <person name="Dluhosova J."/>
            <person name="Dluhos P."/>
            <person name="Patkova L."/>
            <person name="Nedelnik J."/>
            <person name="Repkova J."/>
        </authorList>
    </citation>
    <scope>NUCLEOTIDE SEQUENCE [LARGE SCALE GENOMIC DNA]</scope>
    <source>
        <strain evidence="11">cv. Tatra</strain>
        <tissue evidence="10">Young leaves</tissue>
    </source>
</reference>
<dbReference type="InterPro" id="IPR036955">
    <property type="entry name" value="AP2/ERF_dom_sf"/>
</dbReference>
<dbReference type="GO" id="GO:0009873">
    <property type="term" value="P:ethylene-activated signaling pathway"/>
    <property type="evidence" value="ECO:0007669"/>
    <property type="project" value="UniProtKB-KW"/>
</dbReference>
<proteinExistence type="inferred from homology"/>
<evidence type="ECO:0000256" key="4">
    <source>
        <dbReference type="ARBA" id="ARBA00023015"/>
    </source>
</evidence>
<dbReference type="InterPro" id="IPR001471">
    <property type="entry name" value="AP2/ERF_dom"/>
</dbReference>
<dbReference type="GO" id="GO:0043565">
    <property type="term" value="F:sequence-specific DNA binding"/>
    <property type="evidence" value="ECO:0007669"/>
    <property type="project" value="UniProtKB-ARBA"/>
</dbReference>
<reference evidence="10 11" key="1">
    <citation type="journal article" date="2014" name="Am. J. Bot.">
        <title>Genome assembly and annotation for red clover (Trifolium pratense; Fabaceae).</title>
        <authorList>
            <person name="Istvanek J."/>
            <person name="Jaros M."/>
            <person name="Krenek A."/>
            <person name="Repkova J."/>
        </authorList>
    </citation>
    <scope>NUCLEOTIDE SEQUENCE [LARGE SCALE GENOMIC DNA]</scope>
    <source>
        <strain evidence="11">cv. Tatra</strain>
        <tissue evidence="10">Young leaves</tissue>
    </source>
</reference>
<evidence type="ECO:0000256" key="1">
    <source>
        <dbReference type="ARBA" id="ARBA00004123"/>
    </source>
</evidence>
<dbReference type="PANTHER" id="PTHR31677:SF231">
    <property type="entry name" value="ETHYLENE-RESPONSIVE TRANSCRIPTION FACTOR 4"/>
    <property type="match status" value="1"/>
</dbReference>
<dbReference type="EMBL" id="ASHM01117693">
    <property type="protein sequence ID" value="PNX71000.1"/>
    <property type="molecule type" value="Genomic_DNA"/>
</dbReference>
<keyword evidence="4" id="KW-0805">Transcription regulation</keyword>
<dbReference type="PRINTS" id="PR00367">
    <property type="entry name" value="ETHRSPELEMNT"/>
</dbReference>
<dbReference type="GO" id="GO:0003700">
    <property type="term" value="F:DNA-binding transcription factor activity"/>
    <property type="evidence" value="ECO:0007669"/>
    <property type="project" value="InterPro"/>
</dbReference>
<name>A0A2K3KXJ1_TRIPR</name>
<organism evidence="10 11">
    <name type="scientific">Trifolium pratense</name>
    <name type="common">Red clover</name>
    <dbReference type="NCBI Taxonomy" id="57577"/>
    <lineage>
        <taxon>Eukaryota</taxon>
        <taxon>Viridiplantae</taxon>
        <taxon>Streptophyta</taxon>
        <taxon>Embryophyta</taxon>
        <taxon>Tracheophyta</taxon>
        <taxon>Spermatophyta</taxon>
        <taxon>Magnoliopsida</taxon>
        <taxon>eudicotyledons</taxon>
        <taxon>Gunneridae</taxon>
        <taxon>Pentapetalae</taxon>
        <taxon>rosids</taxon>
        <taxon>fabids</taxon>
        <taxon>Fabales</taxon>
        <taxon>Fabaceae</taxon>
        <taxon>Papilionoideae</taxon>
        <taxon>50 kb inversion clade</taxon>
        <taxon>NPAAA clade</taxon>
        <taxon>Hologalegina</taxon>
        <taxon>IRL clade</taxon>
        <taxon>Trifolieae</taxon>
        <taxon>Trifolium</taxon>
    </lineage>
</organism>
<comment type="similarity">
    <text evidence="8">Belongs to the AP2/ERF transcription factor family. ERF subfamily.</text>
</comment>
<evidence type="ECO:0000256" key="7">
    <source>
        <dbReference type="ARBA" id="ARBA00023242"/>
    </source>
</evidence>
<dbReference type="Proteomes" id="UP000236291">
    <property type="component" value="Unassembled WGS sequence"/>
</dbReference>
<dbReference type="GO" id="GO:0009877">
    <property type="term" value="P:nodulation"/>
    <property type="evidence" value="ECO:0007669"/>
    <property type="project" value="UniProtKB-KW"/>
</dbReference>
<dbReference type="CDD" id="cd00018">
    <property type="entry name" value="AP2"/>
    <property type="match status" value="1"/>
</dbReference>
<gene>
    <name evidence="10" type="ORF">L195_g057956</name>
</gene>
<keyword evidence="5" id="KW-0238">DNA-binding</keyword>
<evidence type="ECO:0000256" key="5">
    <source>
        <dbReference type="ARBA" id="ARBA00023125"/>
    </source>
</evidence>
<sequence>DTRLFGGILDFCGESSTRSLPNVSVADFHVRCRIFSLRTRKIRYRGVRKRPRGRFAAEIKDPSKKACVWLGKFNTALEAARAYDEKAIMFRGSKAKTNFPIP</sequence>
<evidence type="ECO:0000313" key="11">
    <source>
        <dbReference type="Proteomes" id="UP000236291"/>
    </source>
</evidence>
<evidence type="ECO:0000256" key="8">
    <source>
        <dbReference type="ARBA" id="ARBA00024343"/>
    </source>
</evidence>
<dbReference type="GO" id="GO:0005634">
    <property type="term" value="C:nucleus"/>
    <property type="evidence" value="ECO:0007669"/>
    <property type="project" value="UniProtKB-SubCell"/>
</dbReference>
<feature type="non-terminal residue" evidence="10">
    <location>
        <position position="1"/>
    </location>
</feature>
<dbReference type="SUPFAM" id="SSF54171">
    <property type="entry name" value="DNA-binding domain"/>
    <property type="match status" value="1"/>
</dbReference>
<dbReference type="InterPro" id="IPR016177">
    <property type="entry name" value="DNA-bd_dom_sf"/>
</dbReference>
<dbReference type="PANTHER" id="PTHR31677">
    <property type="entry name" value="AP2 DOMAIN CLASS TRANSCRIPTION FACTOR"/>
    <property type="match status" value="1"/>
</dbReference>
<dbReference type="FunFam" id="3.30.730.10:FF:000005">
    <property type="entry name" value="ethylene-responsive transcription factor RAP2-11"/>
    <property type="match status" value="1"/>
</dbReference>
<accession>A0A2K3KXJ1</accession>
<keyword evidence="3" id="KW-0936">Ethylene signaling pathway</keyword>
<evidence type="ECO:0000313" key="10">
    <source>
        <dbReference type="EMBL" id="PNX71000.1"/>
    </source>
</evidence>
<evidence type="ECO:0000256" key="3">
    <source>
        <dbReference type="ARBA" id="ARBA00022745"/>
    </source>
</evidence>
<evidence type="ECO:0000256" key="2">
    <source>
        <dbReference type="ARBA" id="ARBA00022458"/>
    </source>
</evidence>
<dbReference type="AlphaFoldDB" id="A0A2K3KXJ1"/>
<dbReference type="Pfam" id="PF00847">
    <property type="entry name" value="AP2"/>
    <property type="match status" value="1"/>
</dbReference>
<keyword evidence="7" id="KW-0539">Nucleus</keyword>
<dbReference type="SMART" id="SM00380">
    <property type="entry name" value="AP2"/>
    <property type="match status" value="1"/>
</dbReference>
<protein>
    <submittedName>
        <fullName evidence="10">Ethylene-responsive transcription factor 4-like protein</fullName>
    </submittedName>
</protein>
<keyword evidence="2" id="KW-0536">Nodulation</keyword>
<feature type="domain" description="AP2/ERF" evidence="9">
    <location>
        <begin position="43"/>
        <end position="100"/>
    </location>
</feature>